<reference evidence="2 3" key="1">
    <citation type="submission" date="2024-03" db="EMBL/GenBank/DDBJ databases">
        <title>The complete genome of Streptomyces sirii sp.nov.</title>
        <authorList>
            <person name="Zakalyukina Y.V."/>
            <person name="Belik A.R."/>
            <person name="Biryukov M.V."/>
            <person name="Baturina O.A."/>
            <person name="Kabilov M.R."/>
        </authorList>
    </citation>
    <scope>NUCLEOTIDE SEQUENCE [LARGE SCALE GENOMIC DNA]</scope>
    <source>
        <strain evidence="2 3">BP-8</strain>
    </source>
</reference>
<name>A0ABZ2QRA8_9ACTN</name>
<dbReference type="PANTHER" id="PTHR35400">
    <property type="entry name" value="SLR1083 PROTEIN"/>
    <property type="match status" value="1"/>
</dbReference>
<keyword evidence="2" id="KW-0255">Endonuclease</keyword>
<dbReference type="EMBL" id="CP147982">
    <property type="protein sequence ID" value="WXK79079.1"/>
    <property type="molecule type" value="Genomic_DNA"/>
</dbReference>
<organism evidence="2 3">
    <name type="scientific">Streptomyces sirii</name>
    <dbReference type="NCBI Taxonomy" id="3127701"/>
    <lineage>
        <taxon>Bacteria</taxon>
        <taxon>Bacillati</taxon>
        <taxon>Actinomycetota</taxon>
        <taxon>Actinomycetes</taxon>
        <taxon>Kitasatosporales</taxon>
        <taxon>Streptomycetaceae</taxon>
        <taxon>Streptomyces</taxon>
    </lineage>
</organism>
<keyword evidence="2" id="KW-0540">Nuclease</keyword>
<evidence type="ECO:0000313" key="2">
    <source>
        <dbReference type="EMBL" id="WXK79079.1"/>
    </source>
</evidence>
<dbReference type="GO" id="GO:0004519">
    <property type="term" value="F:endonuclease activity"/>
    <property type="evidence" value="ECO:0007669"/>
    <property type="project" value="UniProtKB-KW"/>
</dbReference>
<dbReference type="InterPro" id="IPR008538">
    <property type="entry name" value="Uma2"/>
</dbReference>
<dbReference type="Pfam" id="PF05685">
    <property type="entry name" value="Uma2"/>
    <property type="match status" value="1"/>
</dbReference>
<dbReference type="RefSeq" id="WP_407287686.1">
    <property type="nucleotide sequence ID" value="NZ_CP147982.1"/>
</dbReference>
<dbReference type="InterPro" id="IPR012296">
    <property type="entry name" value="Nuclease_put_TT1808"/>
</dbReference>
<dbReference type="InterPro" id="IPR011335">
    <property type="entry name" value="Restrct_endonuc-II-like"/>
</dbReference>
<dbReference type="Proteomes" id="UP001626628">
    <property type="component" value="Chromosome"/>
</dbReference>
<protein>
    <submittedName>
        <fullName evidence="2">Uma2 family endonuclease</fullName>
    </submittedName>
</protein>
<dbReference type="CDD" id="cd06260">
    <property type="entry name" value="DUF820-like"/>
    <property type="match status" value="1"/>
</dbReference>
<keyword evidence="2" id="KW-0378">Hydrolase</keyword>
<proteinExistence type="predicted"/>
<feature type="domain" description="Putative restriction endonuclease" evidence="1">
    <location>
        <begin position="30"/>
        <end position="197"/>
    </location>
</feature>
<accession>A0ABZ2QRA8</accession>
<sequence length="203" mass="22986">MTISLERTEAIASDGIEMAEPTENERHLDELFERLEQAFPEGYRIEIVEGAIFMTPQRATHWETIADIYEQLRTRYPRKRVLSDVRIDFPGYRNGFCCDVVGITEGSAKDERGRWHYDSIDFVAEVISKDTAVNDYGPKKDAYAAAEVPVYVIADPYAGRCRVFTDPQDGDYKDDITVPYGDPIDLTATVVGLTISTAEFPRD</sequence>
<evidence type="ECO:0000313" key="3">
    <source>
        <dbReference type="Proteomes" id="UP001626628"/>
    </source>
</evidence>
<dbReference type="SUPFAM" id="SSF52980">
    <property type="entry name" value="Restriction endonuclease-like"/>
    <property type="match status" value="1"/>
</dbReference>
<gene>
    <name evidence="2" type="ORF">WAB15_25545</name>
</gene>
<evidence type="ECO:0000259" key="1">
    <source>
        <dbReference type="Pfam" id="PF05685"/>
    </source>
</evidence>
<keyword evidence="3" id="KW-1185">Reference proteome</keyword>
<dbReference type="Gene3D" id="3.90.1570.10">
    <property type="entry name" value="tt1808, chain A"/>
    <property type="match status" value="1"/>
</dbReference>
<dbReference type="PANTHER" id="PTHR35400:SF3">
    <property type="entry name" value="SLL1072 PROTEIN"/>
    <property type="match status" value="1"/>
</dbReference>